<evidence type="ECO:0000313" key="2">
    <source>
        <dbReference type="Proteomes" id="UP000010845"/>
    </source>
</evidence>
<dbReference type="Proteomes" id="UP000010845">
    <property type="component" value="Chromosome"/>
</dbReference>
<dbReference type="EMBL" id="CP003066">
    <property type="protein sequence ID" value="AGB19341.1"/>
    <property type="molecule type" value="Genomic_DNA"/>
</dbReference>
<organism evidence="1 2">
    <name type="scientific">Thermoanaerobacterium thermosaccharolyticum M0795</name>
    <dbReference type="NCBI Taxonomy" id="698948"/>
    <lineage>
        <taxon>Bacteria</taxon>
        <taxon>Bacillati</taxon>
        <taxon>Bacillota</taxon>
        <taxon>Clostridia</taxon>
        <taxon>Thermoanaerobacterales</taxon>
        <taxon>Thermoanaerobacteraceae</taxon>
        <taxon>Thermoanaerobacterium</taxon>
    </lineage>
</organism>
<dbReference type="AlphaFoldDB" id="L0IM99"/>
<protein>
    <submittedName>
        <fullName evidence="1">Uncharacterized protein</fullName>
    </submittedName>
</protein>
<accession>L0IM99</accession>
<dbReference type="PATRIC" id="fig|698948.3.peg.1705"/>
<dbReference type="KEGG" id="tto:Thethe_01712"/>
<dbReference type="HOGENOM" id="CLU_1198123_0_0_9"/>
<dbReference type="InterPro" id="IPR011060">
    <property type="entry name" value="RibuloseP-bd_barrel"/>
</dbReference>
<reference evidence="1 2" key="1">
    <citation type="submission" date="2012-03" db="EMBL/GenBank/DDBJ databases">
        <title>Complete sequence of chromosome of Thermoanaerobacterium thermosaccharolyticum M0795.</title>
        <authorList>
            <consortium name="US DOE Joint Genome Institute"/>
            <person name="Lucas S."/>
            <person name="Han J."/>
            <person name="Lapidus A."/>
            <person name="Cheng J.-F."/>
            <person name="Goodwin L."/>
            <person name="Pitluck S."/>
            <person name="Peters L."/>
            <person name="Teshima H."/>
            <person name="Detter J.C."/>
            <person name="Han C."/>
            <person name="Tapia R."/>
            <person name="Land M."/>
            <person name="Hauser L."/>
            <person name="Kyrpides N."/>
            <person name="Ivanova N."/>
            <person name="Pagani I."/>
            <person name="Feinberg L."/>
            <person name="Folden J."/>
            <person name="Hogsett D."/>
            <person name="Shaw J."/>
            <person name="Woyke T."/>
        </authorList>
    </citation>
    <scope>NUCLEOTIDE SEQUENCE [LARGE SCALE GENOMIC DNA]</scope>
    <source>
        <strain evidence="1 2">M0795</strain>
    </source>
</reference>
<proteinExistence type="predicted"/>
<name>L0IM99_THETR</name>
<gene>
    <name evidence="1" type="ORF">Thethe_01712</name>
</gene>
<evidence type="ECO:0000313" key="1">
    <source>
        <dbReference type="EMBL" id="AGB19341.1"/>
    </source>
</evidence>
<dbReference type="RefSeq" id="WP_015311868.1">
    <property type="nucleotide sequence ID" value="NC_019970.1"/>
</dbReference>
<sequence length="229" mass="25723">MRLIDKIKTNNMSLIVSLPKNDIDLAKAALNGGADAIKVHTNVWHRASNNVFPPFLEQIELLKKIIDSVSIPVGLVPGGENSCVTENEIKTIKSMGFDFISMFVHHMPLYIYKSGITIMATITNDYTIDDIKALDDLNVDIIEADMIKDDKKDIIRLYDLMRYKKVVKALDKPVCVPTQRIINQNDVIDLHNIGVKCLMIGAIVTGDIPGELENITKSYRKEIDIINRC</sequence>
<dbReference type="SUPFAM" id="SSF51366">
    <property type="entry name" value="Ribulose-phoshate binding barrel"/>
    <property type="match status" value="1"/>
</dbReference>